<keyword evidence="1 2" id="KW-0472">Membrane</keyword>
<dbReference type="SUPFAM" id="SSF52266">
    <property type="entry name" value="SGNH hydrolase"/>
    <property type="match status" value="1"/>
</dbReference>
<dbReference type="PANTHER" id="PTHR40039:SF1">
    <property type="entry name" value="PROTEIN DLTD"/>
    <property type="match status" value="1"/>
</dbReference>
<reference evidence="3 4" key="1">
    <citation type="submission" date="2020-08" db="EMBL/GenBank/DDBJ databases">
        <title>Genomic Encyclopedia of Type Strains, Phase IV (KMG-IV): sequencing the most valuable type-strain genomes for metagenomic binning, comparative biology and taxonomic classification.</title>
        <authorList>
            <person name="Goeker M."/>
        </authorList>
    </citation>
    <scope>NUCLEOTIDE SEQUENCE [LARGE SCALE GENOMIC DNA]</scope>
    <source>
        <strain evidence="3 4">DSM 16325</strain>
    </source>
</reference>
<sequence length="392" mass="45680">MKRPSFSPLIAAALIFCFIIFIPNQYLLPMITDKKVEKAAVDLDFEMFQGEIIQKKMLESPKYLPIYGSSELSRLDTFHPSNYFKVNAIGVTPFLVGRGGMQSFVHFLNFANQTEGLKHKKLLFILSPQWFYRQGATQQSFSANFSTLQAYKFALEPKVSERLQIEGSKRLLTFDVVKNDAMLKTLLEAKIHKDKKTQMKSTMIKPFAFAFMKVLEKRDLLDSIFDVQLTKLHPKPSLIKNKSWDQLEKNAYEMAKAKSTNNPFYIDDFYYNKRIRPKIEQLRGFRKDSSLLVSPEYQDFQMVLDVLKEAKAKPLFVSVPVNGYWYDYMGLSKKEREGYYKKIKQQIEKEGFPVLDLSSHEYDPYFLKDTLHLGYKGWLPIDKAIIELTKHP</sequence>
<comment type="caution">
    <text evidence="3">The sequence shown here is derived from an EMBL/GenBank/DDBJ whole genome shotgun (WGS) entry which is preliminary data.</text>
</comment>
<evidence type="ECO:0000256" key="2">
    <source>
        <dbReference type="SAM" id="Phobius"/>
    </source>
</evidence>
<evidence type="ECO:0000256" key="1">
    <source>
        <dbReference type="PIRNR" id="PIRNR021438"/>
    </source>
</evidence>
<organism evidence="3 4">
    <name type="scientific">Anoxybacteroides tepidamans</name>
    <dbReference type="NCBI Taxonomy" id="265948"/>
    <lineage>
        <taxon>Bacteria</taxon>
        <taxon>Bacillati</taxon>
        <taxon>Bacillota</taxon>
        <taxon>Bacilli</taxon>
        <taxon>Bacillales</taxon>
        <taxon>Anoxybacillaceae</taxon>
        <taxon>Anoxybacteroides</taxon>
    </lineage>
</organism>
<evidence type="ECO:0000313" key="4">
    <source>
        <dbReference type="Proteomes" id="UP000520011"/>
    </source>
</evidence>
<dbReference type="NCBIfam" id="TIGR04092">
    <property type="entry name" value="LTA_DltD"/>
    <property type="match status" value="1"/>
</dbReference>
<keyword evidence="2" id="KW-1133">Transmembrane helix</keyword>
<dbReference type="AlphaFoldDB" id="A0A7W8ISZ2"/>
<dbReference type="EMBL" id="JACHEP010000030">
    <property type="protein sequence ID" value="MBB5326180.1"/>
    <property type="molecule type" value="Genomic_DNA"/>
</dbReference>
<dbReference type="UniPathway" id="UPA00556"/>
<evidence type="ECO:0000313" key="3">
    <source>
        <dbReference type="EMBL" id="MBB5326180.1"/>
    </source>
</evidence>
<dbReference type="InterPro" id="IPR006998">
    <property type="entry name" value="DltD"/>
</dbReference>
<comment type="similarity">
    <text evidence="1">Belongs to the DltD family.</text>
</comment>
<dbReference type="Pfam" id="PF04914">
    <property type="entry name" value="DltD"/>
    <property type="match status" value="1"/>
</dbReference>
<proteinExistence type="inferred from homology"/>
<dbReference type="Proteomes" id="UP000520011">
    <property type="component" value="Unassembled WGS sequence"/>
</dbReference>
<dbReference type="InterPro" id="IPR036514">
    <property type="entry name" value="SGNH_hydro_sf"/>
</dbReference>
<keyword evidence="2" id="KW-0812">Transmembrane</keyword>
<gene>
    <name evidence="3" type="ORF">HNQ34_003299</name>
</gene>
<accession>A0A7W8ISZ2</accession>
<dbReference type="GO" id="GO:0070395">
    <property type="term" value="P:lipoteichoic acid biosynthetic process"/>
    <property type="evidence" value="ECO:0007669"/>
    <property type="project" value="UniProtKB-UniRule"/>
</dbReference>
<dbReference type="InterPro" id="IPR023896">
    <property type="entry name" value="LTA_DltD"/>
</dbReference>
<dbReference type="PIRSF" id="PIRSF021438">
    <property type="entry name" value="DltD"/>
    <property type="match status" value="1"/>
</dbReference>
<comment type="pathway">
    <text evidence="1">Cell wall biogenesis; lipoteichoic acid biosynthesis.</text>
</comment>
<dbReference type="PANTHER" id="PTHR40039">
    <property type="entry name" value="PROTEIN DLTD"/>
    <property type="match status" value="1"/>
</dbReference>
<name>A0A7W8ISZ2_9BACL</name>
<dbReference type="RefSeq" id="WP_183256344.1">
    <property type="nucleotide sequence ID" value="NZ_JACHEP010000030.1"/>
</dbReference>
<feature type="transmembrane region" description="Helical" evidence="2">
    <location>
        <begin position="6"/>
        <end position="28"/>
    </location>
</feature>
<dbReference type="Gene3D" id="3.40.50.1110">
    <property type="entry name" value="SGNH hydrolase"/>
    <property type="match status" value="1"/>
</dbReference>
<keyword evidence="4" id="KW-1185">Reference proteome</keyword>
<protein>
    <recommendedName>
        <fullName evidence="1">Protein DltD</fullName>
    </recommendedName>
</protein>
<dbReference type="GO" id="GO:0005886">
    <property type="term" value="C:plasma membrane"/>
    <property type="evidence" value="ECO:0007669"/>
    <property type="project" value="UniProtKB-UniRule"/>
</dbReference>
<keyword evidence="1" id="KW-1003">Cell membrane</keyword>